<dbReference type="AlphaFoldDB" id="A0A9W6SKU4"/>
<dbReference type="GO" id="GO:0008610">
    <property type="term" value="P:lipid biosynthetic process"/>
    <property type="evidence" value="ECO:0007669"/>
    <property type="project" value="TreeGrafter"/>
</dbReference>
<evidence type="ECO:0000259" key="2">
    <source>
        <dbReference type="Pfam" id="PF00975"/>
    </source>
</evidence>
<evidence type="ECO:0000256" key="1">
    <source>
        <dbReference type="ARBA" id="ARBA00007169"/>
    </source>
</evidence>
<comment type="similarity">
    <text evidence="1">Belongs to the thioesterase family.</text>
</comment>
<proteinExistence type="inferred from homology"/>
<dbReference type="Proteomes" id="UP001165079">
    <property type="component" value="Unassembled WGS sequence"/>
</dbReference>
<dbReference type="EMBL" id="BSTX01000001">
    <property type="protein sequence ID" value="GLZ77529.1"/>
    <property type="molecule type" value="Genomic_DNA"/>
</dbReference>
<evidence type="ECO:0000313" key="3">
    <source>
        <dbReference type="EMBL" id="GLZ77529.1"/>
    </source>
</evidence>
<dbReference type="InterPro" id="IPR001031">
    <property type="entry name" value="Thioesterase"/>
</dbReference>
<dbReference type="Gene3D" id="3.40.50.1820">
    <property type="entry name" value="alpha/beta hydrolase"/>
    <property type="match status" value="1"/>
</dbReference>
<evidence type="ECO:0000313" key="4">
    <source>
        <dbReference type="Proteomes" id="UP001165079"/>
    </source>
</evidence>
<dbReference type="PANTHER" id="PTHR11487:SF0">
    <property type="entry name" value="S-ACYL FATTY ACID SYNTHASE THIOESTERASE, MEDIUM CHAIN"/>
    <property type="match status" value="1"/>
</dbReference>
<protein>
    <submittedName>
        <fullName evidence="3">Thioesterase</fullName>
    </submittedName>
</protein>
<dbReference type="PANTHER" id="PTHR11487">
    <property type="entry name" value="THIOESTERASE"/>
    <property type="match status" value="1"/>
</dbReference>
<dbReference type="InterPro" id="IPR029058">
    <property type="entry name" value="AB_hydrolase_fold"/>
</dbReference>
<feature type="domain" description="Thioesterase" evidence="2">
    <location>
        <begin position="27"/>
        <end position="248"/>
    </location>
</feature>
<dbReference type="RefSeq" id="WP_285662630.1">
    <property type="nucleotide sequence ID" value="NZ_BSTX01000001.1"/>
</dbReference>
<dbReference type="SUPFAM" id="SSF53474">
    <property type="entry name" value="alpha/beta-Hydrolases"/>
    <property type="match status" value="1"/>
</dbReference>
<accession>A0A9W6SKU4</accession>
<organism evidence="3 4">
    <name type="scientific">Actinorhabdospora filicis</name>
    <dbReference type="NCBI Taxonomy" id="1785913"/>
    <lineage>
        <taxon>Bacteria</taxon>
        <taxon>Bacillati</taxon>
        <taxon>Actinomycetota</taxon>
        <taxon>Actinomycetes</taxon>
        <taxon>Micromonosporales</taxon>
        <taxon>Micromonosporaceae</taxon>
        <taxon>Actinorhabdospora</taxon>
    </lineage>
</organism>
<name>A0A9W6SKU4_9ACTN</name>
<gene>
    <name evidence="3" type="ORF">Afil01_23360</name>
</gene>
<dbReference type="InterPro" id="IPR012223">
    <property type="entry name" value="TEII"/>
</dbReference>
<comment type="caution">
    <text evidence="3">The sequence shown here is derived from an EMBL/GenBank/DDBJ whole genome shotgun (WGS) entry which is preliminary data.</text>
</comment>
<keyword evidence="4" id="KW-1185">Reference proteome</keyword>
<reference evidence="3" key="1">
    <citation type="submission" date="2023-03" db="EMBL/GenBank/DDBJ databases">
        <title>Actinorhabdospora filicis NBRC 111898.</title>
        <authorList>
            <person name="Ichikawa N."/>
            <person name="Sato H."/>
            <person name="Tonouchi N."/>
        </authorList>
    </citation>
    <scope>NUCLEOTIDE SEQUENCE</scope>
    <source>
        <strain evidence="3">NBRC 111898</strain>
    </source>
</reference>
<dbReference type="Pfam" id="PF00975">
    <property type="entry name" value="Thioesterase"/>
    <property type="match status" value="1"/>
</dbReference>
<sequence length="257" mass="27486">MSVQLVRETRSEDWFPFPARTAGEKATLLCLPFAGGGASRFLPLARLLAPSIAALPAQFPGRENRFDDPAYTNAAELIADLTVAALEHVDGPYAILGYSLGASYAFELVRSLAAAGAPAPLALFAVASPAPHTRSSVRLGEASDAELLAQVQKWQAIPEEMLADEELLGMALGTLRTDLGTWERHDHAASAMIDRPIFVYSGHADPTVNRPQLAGWRVRTSAAARFRTFTGEHFFGFDEPGVLAAAIEADLSIAGGW</sequence>